<reference evidence="2 3" key="1">
    <citation type="submission" date="2019-11" db="EMBL/GenBank/DDBJ databases">
        <title>Metabolism of dissolved organic matter in forest soils.</title>
        <authorList>
            <person name="Cyle K.T."/>
            <person name="Wilhelm R.C."/>
            <person name="Martinez C.E."/>
        </authorList>
    </citation>
    <scope>NUCLEOTIDE SEQUENCE [LARGE SCALE GENOMIC DNA]</scope>
    <source>
        <strain evidence="2 3">5N</strain>
    </source>
</reference>
<dbReference type="GO" id="GO:0004497">
    <property type="term" value="F:monooxygenase activity"/>
    <property type="evidence" value="ECO:0007669"/>
    <property type="project" value="UniProtKB-KW"/>
</dbReference>
<dbReference type="InterPro" id="IPR050744">
    <property type="entry name" value="AI-2_Isomerase_LsrG"/>
</dbReference>
<proteinExistence type="predicted"/>
<keyword evidence="2" id="KW-0503">Monooxygenase</keyword>
<dbReference type="AlphaFoldDB" id="A0A972NVM4"/>
<dbReference type="InterPro" id="IPR011008">
    <property type="entry name" value="Dimeric_a/b-barrel"/>
</dbReference>
<comment type="caution">
    <text evidence="2">The sequence shown here is derived from an EMBL/GenBank/DDBJ whole genome shotgun (WGS) entry which is preliminary data.</text>
</comment>
<dbReference type="Gene3D" id="3.30.70.100">
    <property type="match status" value="1"/>
</dbReference>
<feature type="domain" description="ABM" evidence="1">
    <location>
        <begin position="2"/>
        <end position="99"/>
    </location>
</feature>
<dbReference type="PANTHER" id="PTHR33336">
    <property type="entry name" value="QUINOL MONOOXYGENASE YGIN-RELATED"/>
    <property type="match status" value="1"/>
</dbReference>
<accession>A0A972NVM4</accession>
<gene>
    <name evidence="2" type="ORF">GNZ13_28880</name>
</gene>
<sequence length="109" mass="11995">MIYVLAFITTLPGRRDEVLTAYRANTVPVRAEKGCIEYAALFDPVNVEETPVPLGQDSFVVVERWGDYSQFQAHLASPHVGEYGAKVKHLIAKRVIHVLSPVDTAASDA</sequence>
<dbReference type="InterPro" id="IPR007138">
    <property type="entry name" value="ABM_dom"/>
</dbReference>
<keyword evidence="2" id="KW-0560">Oxidoreductase</keyword>
<dbReference type="PROSITE" id="PS51725">
    <property type="entry name" value="ABM"/>
    <property type="match status" value="1"/>
</dbReference>
<name>A0A972NVM4_9BURK</name>
<dbReference type="Pfam" id="PF03992">
    <property type="entry name" value="ABM"/>
    <property type="match status" value="1"/>
</dbReference>
<keyword evidence="3" id="KW-1185">Reference proteome</keyword>
<evidence type="ECO:0000313" key="3">
    <source>
        <dbReference type="Proteomes" id="UP000655523"/>
    </source>
</evidence>
<evidence type="ECO:0000259" key="1">
    <source>
        <dbReference type="PROSITE" id="PS51725"/>
    </source>
</evidence>
<dbReference type="Proteomes" id="UP000655523">
    <property type="component" value="Unassembled WGS sequence"/>
</dbReference>
<dbReference type="EMBL" id="WOEZ01000169">
    <property type="protein sequence ID" value="NPT58460.1"/>
    <property type="molecule type" value="Genomic_DNA"/>
</dbReference>
<dbReference type="PANTHER" id="PTHR33336:SF3">
    <property type="entry name" value="ABM DOMAIN-CONTAINING PROTEIN"/>
    <property type="match status" value="1"/>
</dbReference>
<protein>
    <submittedName>
        <fullName evidence="2">Antibiotic biosynthesis monooxygenase</fullName>
    </submittedName>
</protein>
<evidence type="ECO:0000313" key="2">
    <source>
        <dbReference type="EMBL" id="NPT58460.1"/>
    </source>
</evidence>
<dbReference type="SUPFAM" id="SSF54909">
    <property type="entry name" value="Dimeric alpha+beta barrel"/>
    <property type="match status" value="1"/>
</dbReference>
<dbReference type="RefSeq" id="WP_172170947.1">
    <property type="nucleotide sequence ID" value="NZ_WOEZ01000169.1"/>
</dbReference>
<organism evidence="2 3">
    <name type="scientific">Paraburkholderia elongata</name>
    <dbReference type="NCBI Taxonomy" id="2675747"/>
    <lineage>
        <taxon>Bacteria</taxon>
        <taxon>Pseudomonadati</taxon>
        <taxon>Pseudomonadota</taxon>
        <taxon>Betaproteobacteria</taxon>
        <taxon>Burkholderiales</taxon>
        <taxon>Burkholderiaceae</taxon>
        <taxon>Paraburkholderia</taxon>
    </lineage>
</organism>